<comment type="caution">
    <text evidence="5">The sequence shown here is derived from an EMBL/GenBank/DDBJ whole genome shotgun (WGS) entry which is preliminary data.</text>
</comment>
<evidence type="ECO:0000256" key="2">
    <source>
        <dbReference type="ARBA" id="ARBA00022695"/>
    </source>
</evidence>
<sequence>MPDARLPQRHTLAWADPSAWDAAGAEPASGLLRAWAAEHRPLVVRRRIETDPAGSVPLGLPLPPEQGKKRLFTALSPQALHGMRPMPALDRARANAPTHWQSVIDRILAVAPDTRVFGSLAWEYLTGLPYLSDTSDLDLLFPMPASAPAWHTLGRELLAIDSRTTLRIDGECVRADGVAVKWRELAGESSEVLLKTLDGAYLMPRAAFMKESFGT</sequence>
<proteinExistence type="predicted"/>
<keyword evidence="2" id="KW-0548">Nucleotidyltransferase</keyword>
<dbReference type="InterPro" id="IPR048903">
    <property type="entry name" value="MdcG_N"/>
</dbReference>
<dbReference type="AlphaFoldDB" id="A0A261S2V6"/>
<organism evidence="5 6">
    <name type="scientific">Bordetella genomosp. 10</name>
    <dbReference type="NCBI Taxonomy" id="1416804"/>
    <lineage>
        <taxon>Bacteria</taxon>
        <taxon>Pseudomonadati</taxon>
        <taxon>Pseudomonadota</taxon>
        <taxon>Betaproteobacteria</taxon>
        <taxon>Burkholderiales</taxon>
        <taxon>Alcaligenaceae</taxon>
        <taxon>Bordetella</taxon>
    </lineage>
</organism>
<dbReference type="GO" id="GO:0016779">
    <property type="term" value="F:nucleotidyltransferase activity"/>
    <property type="evidence" value="ECO:0007669"/>
    <property type="project" value="UniProtKB-KW"/>
</dbReference>
<feature type="domain" description="Phosphoribosyl-dephospho-CoA transferase MdcG C-terminal" evidence="3">
    <location>
        <begin position="89"/>
        <end position="205"/>
    </location>
</feature>
<gene>
    <name evidence="5" type="ORF">CAL29_22810</name>
</gene>
<evidence type="ECO:0000259" key="3">
    <source>
        <dbReference type="Pfam" id="PF10620"/>
    </source>
</evidence>
<dbReference type="Pfam" id="PF10620">
    <property type="entry name" value="MdcG"/>
    <property type="match status" value="1"/>
</dbReference>
<evidence type="ECO:0000313" key="6">
    <source>
        <dbReference type="Proteomes" id="UP000216020"/>
    </source>
</evidence>
<dbReference type="Pfam" id="PF20866">
    <property type="entry name" value="MdcG_N"/>
    <property type="match status" value="1"/>
</dbReference>
<keyword evidence="1" id="KW-0808">Transferase</keyword>
<dbReference type="EMBL" id="NEVM01000005">
    <property type="protein sequence ID" value="OZI30813.1"/>
    <property type="molecule type" value="Genomic_DNA"/>
</dbReference>
<evidence type="ECO:0000259" key="4">
    <source>
        <dbReference type="Pfam" id="PF20866"/>
    </source>
</evidence>
<reference evidence="6" key="1">
    <citation type="submission" date="2017-05" db="EMBL/GenBank/DDBJ databases">
        <title>Complete and WGS of Bordetella genogroups.</title>
        <authorList>
            <person name="Spilker T."/>
            <person name="Lipuma J."/>
        </authorList>
    </citation>
    <scope>NUCLEOTIDE SEQUENCE [LARGE SCALE GENOMIC DNA]</scope>
    <source>
        <strain evidence="6">AU16122</strain>
    </source>
</reference>
<dbReference type="OrthoDB" id="5985862at2"/>
<name>A0A261S2V6_9BORD</name>
<evidence type="ECO:0000313" key="5">
    <source>
        <dbReference type="EMBL" id="OZI30813.1"/>
    </source>
</evidence>
<evidence type="ECO:0000256" key="1">
    <source>
        <dbReference type="ARBA" id="ARBA00022679"/>
    </source>
</evidence>
<protein>
    <submittedName>
        <fullName evidence="5">Malonate decarboxylase holo-[acyl-carrier-protein] synthase</fullName>
    </submittedName>
</protein>
<dbReference type="InterPro" id="IPR017557">
    <property type="entry name" value="Holo-ACP_synthase"/>
</dbReference>
<dbReference type="NCBIfam" id="TIGR03135">
    <property type="entry name" value="malonate_mdcG"/>
    <property type="match status" value="1"/>
</dbReference>
<feature type="domain" description="Phosphoribosyl-dephospho-CoA transferase MdcG N-terminal" evidence="4">
    <location>
        <begin position="8"/>
        <end position="79"/>
    </location>
</feature>
<dbReference type="RefSeq" id="WP_094855236.1">
    <property type="nucleotide sequence ID" value="NZ_NEVM01000005.1"/>
</dbReference>
<keyword evidence="6" id="KW-1185">Reference proteome</keyword>
<accession>A0A261S2V6</accession>
<dbReference type="InterPro" id="IPR049180">
    <property type="entry name" value="MdcG_C"/>
</dbReference>
<dbReference type="Proteomes" id="UP000216020">
    <property type="component" value="Unassembled WGS sequence"/>
</dbReference>